<dbReference type="EMBL" id="JAFJYC010000001">
    <property type="protein sequence ID" value="MBT9431613.1"/>
    <property type="molecule type" value="Genomic_DNA"/>
</dbReference>
<evidence type="ECO:0000313" key="2">
    <source>
        <dbReference type="Proteomes" id="UP000811282"/>
    </source>
</evidence>
<keyword evidence="2" id="KW-1185">Reference proteome</keyword>
<proteinExistence type="predicted"/>
<reference evidence="1 2" key="1">
    <citation type="journal article" date="2021" name="Genome Biol. Evol.">
        <title>The evolution of interdependence in a four-way mealybug symbiosis.</title>
        <authorList>
            <person name="Garber A.I."/>
            <person name="Kupper M."/>
            <person name="Laetsch D.R."/>
            <person name="Weldon S.R."/>
            <person name="Ladinsky M.S."/>
            <person name="Bjorkman P.J."/>
            <person name="McCutcheon J.P."/>
        </authorList>
    </citation>
    <scope>NUCLEOTIDE SEQUENCE [LARGE SCALE GENOMIC DNA]</scope>
    <source>
        <strain evidence="1">SOD</strain>
    </source>
</reference>
<comment type="caution">
    <text evidence="1">The sequence shown here is derived from an EMBL/GenBank/DDBJ whole genome shotgun (WGS) entry which is preliminary data.</text>
</comment>
<protein>
    <submittedName>
        <fullName evidence="1">Uncharacterized protein</fullName>
    </submittedName>
</protein>
<sequence>MKLKKRCVTTTAFAKILKATGQTSLLFDDGTLAMDFAELDAIWYFGQHGRDTFFEAY</sequence>
<gene>
    <name evidence="1" type="ORF">JZM24_04600</name>
</gene>
<dbReference type="Proteomes" id="UP000811282">
    <property type="component" value="Unassembled WGS sequence"/>
</dbReference>
<organism evidence="1 2">
    <name type="scientific">Candidatus Sodalis endolongispinus</name>
    <dbReference type="NCBI Taxonomy" id="2812662"/>
    <lineage>
        <taxon>Bacteria</taxon>
        <taxon>Pseudomonadati</taxon>
        <taxon>Pseudomonadota</taxon>
        <taxon>Gammaproteobacteria</taxon>
        <taxon>Enterobacterales</taxon>
        <taxon>Bruguierivoracaceae</taxon>
        <taxon>Sodalis</taxon>
    </lineage>
</organism>
<evidence type="ECO:0000313" key="1">
    <source>
        <dbReference type="EMBL" id="MBT9431613.1"/>
    </source>
</evidence>
<name>A0ABS5Y9I4_9GAMM</name>
<dbReference type="RefSeq" id="WP_215668767.1">
    <property type="nucleotide sequence ID" value="NZ_JAFJYC010000001.1"/>
</dbReference>
<accession>A0ABS5Y9I4</accession>